<dbReference type="CDD" id="cd07062">
    <property type="entry name" value="Peptidase_S66_mccF_like"/>
    <property type="match status" value="1"/>
</dbReference>
<evidence type="ECO:0000256" key="4">
    <source>
        <dbReference type="ARBA" id="ARBA00022801"/>
    </source>
</evidence>
<keyword evidence="4" id="KW-0378">Hydrolase</keyword>
<reference evidence="8 9" key="1">
    <citation type="journal article" date="2021" name="ISME Commun">
        <title>Automated analysis of genomic sequences facilitates high-throughput and comprehensive description of bacteria.</title>
        <authorList>
            <person name="Hitch T.C.A."/>
        </authorList>
    </citation>
    <scope>NUCLEOTIDE SEQUENCE [LARGE SCALE GENOMIC DNA]</scope>
    <source>
        <strain evidence="8 9">Sanger_18</strain>
    </source>
</reference>
<dbReference type="Gene3D" id="3.40.50.10740">
    <property type="entry name" value="Class I glutamine amidotransferase-like"/>
    <property type="match status" value="1"/>
</dbReference>
<evidence type="ECO:0000313" key="9">
    <source>
        <dbReference type="Proteomes" id="UP001652432"/>
    </source>
</evidence>
<gene>
    <name evidence="8" type="ORF">OCV77_06020</name>
</gene>
<evidence type="ECO:0000259" key="7">
    <source>
        <dbReference type="Pfam" id="PF17676"/>
    </source>
</evidence>
<dbReference type="PANTHER" id="PTHR30237">
    <property type="entry name" value="MURAMOYLTETRAPEPTIDE CARBOXYPEPTIDASE"/>
    <property type="match status" value="1"/>
</dbReference>
<comment type="similarity">
    <text evidence="1">Belongs to the peptidase S66 family.</text>
</comment>
<accession>A0ABT2T2R1</accession>
<dbReference type="PANTHER" id="PTHR30237:SF2">
    <property type="entry name" value="MUREIN TETRAPEPTIDE CARBOXYPEPTIDASE"/>
    <property type="match status" value="1"/>
</dbReference>
<dbReference type="RefSeq" id="WP_262574046.1">
    <property type="nucleotide sequence ID" value="NZ_JAOQKJ010000004.1"/>
</dbReference>
<evidence type="ECO:0000256" key="1">
    <source>
        <dbReference type="ARBA" id="ARBA00010233"/>
    </source>
</evidence>
<evidence type="ECO:0000256" key="3">
    <source>
        <dbReference type="ARBA" id="ARBA00022670"/>
    </source>
</evidence>
<dbReference type="InterPro" id="IPR029062">
    <property type="entry name" value="Class_I_gatase-like"/>
</dbReference>
<keyword evidence="3" id="KW-0645">Protease</keyword>
<feature type="domain" description="LD-carboxypeptidase C-terminal" evidence="7">
    <location>
        <begin position="213"/>
        <end position="334"/>
    </location>
</feature>
<dbReference type="InterPro" id="IPR003507">
    <property type="entry name" value="S66_fam"/>
</dbReference>
<dbReference type="InterPro" id="IPR027478">
    <property type="entry name" value="LdcA_N"/>
</dbReference>
<dbReference type="Pfam" id="PF17676">
    <property type="entry name" value="Peptidase_S66C"/>
    <property type="match status" value="1"/>
</dbReference>
<dbReference type="Proteomes" id="UP001652432">
    <property type="component" value="Unassembled WGS sequence"/>
</dbReference>
<dbReference type="Gene3D" id="3.50.30.60">
    <property type="entry name" value="LD-carboxypeptidase A C-terminal domain-like"/>
    <property type="match status" value="1"/>
</dbReference>
<evidence type="ECO:0000259" key="6">
    <source>
        <dbReference type="Pfam" id="PF02016"/>
    </source>
</evidence>
<dbReference type="SUPFAM" id="SSF52317">
    <property type="entry name" value="Class I glutamine amidotransferase-like"/>
    <property type="match status" value="1"/>
</dbReference>
<keyword evidence="2" id="KW-0121">Carboxypeptidase</keyword>
<dbReference type="InterPro" id="IPR040921">
    <property type="entry name" value="Peptidase_S66C"/>
</dbReference>
<dbReference type="InterPro" id="IPR027461">
    <property type="entry name" value="Carboxypeptidase_A_C_sf"/>
</dbReference>
<dbReference type="InterPro" id="IPR040449">
    <property type="entry name" value="Peptidase_S66_N"/>
</dbReference>
<dbReference type="SUPFAM" id="SSF141986">
    <property type="entry name" value="LD-carboxypeptidase A C-terminal domain-like"/>
    <property type="match status" value="1"/>
</dbReference>
<sequence>MRYPEFLKENGTIGFVAPSFGCSTEPYRTAFNHALDKWKKEGYGIDIGPNCYENSGVGISNTPEKCAEELTEWYCRKENDILISCGGGELMCEVLPFVDFERIRKADPKWYLGYSDNTNMTYLLTTLCDTAAVYGPCAASFGMEPPHPSIKDTFALLRGKKLSFESYELYEKESLKSEENPLAPYNCTEPVRSRFFVPDSKGKLKESSKVKLQGRLLGGCLDCLANLSGTEFDRTREFCEAYREDGILWFLEACDLNVFSIRRALFQLKHTGWFAHTAGFVFGRSLNGGTMMDLDEAGAVLPVLEEYRVPVILDADFGHLPPAIPLICGSMAEIGGISGKITISMSLC</sequence>
<protein>
    <submittedName>
        <fullName evidence="8">LD-carboxypeptidase</fullName>
    </submittedName>
</protein>
<evidence type="ECO:0000313" key="8">
    <source>
        <dbReference type="EMBL" id="MCU6744054.1"/>
    </source>
</evidence>
<name>A0ABT2T2R1_9FIRM</name>
<evidence type="ECO:0000256" key="5">
    <source>
        <dbReference type="ARBA" id="ARBA00022825"/>
    </source>
</evidence>
<keyword evidence="9" id="KW-1185">Reference proteome</keyword>
<dbReference type="PIRSF" id="PIRSF028757">
    <property type="entry name" value="LD-carboxypeptidase"/>
    <property type="match status" value="1"/>
</dbReference>
<organism evidence="8 9">
    <name type="scientific">Suilimivivens aceti</name>
    <dbReference type="NCBI Taxonomy" id="2981774"/>
    <lineage>
        <taxon>Bacteria</taxon>
        <taxon>Bacillati</taxon>
        <taxon>Bacillota</taxon>
        <taxon>Clostridia</taxon>
        <taxon>Lachnospirales</taxon>
        <taxon>Lachnospiraceae</taxon>
        <taxon>Suilimivivens</taxon>
    </lineage>
</organism>
<evidence type="ECO:0000256" key="2">
    <source>
        <dbReference type="ARBA" id="ARBA00022645"/>
    </source>
</evidence>
<feature type="domain" description="LD-carboxypeptidase N-terminal" evidence="6">
    <location>
        <begin position="13"/>
        <end position="135"/>
    </location>
</feature>
<comment type="caution">
    <text evidence="8">The sequence shown here is derived from an EMBL/GenBank/DDBJ whole genome shotgun (WGS) entry which is preliminary data.</text>
</comment>
<dbReference type="Pfam" id="PF02016">
    <property type="entry name" value="Peptidase_S66"/>
    <property type="match status" value="1"/>
</dbReference>
<proteinExistence type="inferred from homology"/>
<dbReference type="EMBL" id="JAOQKJ010000004">
    <property type="protein sequence ID" value="MCU6744054.1"/>
    <property type="molecule type" value="Genomic_DNA"/>
</dbReference>
<keyword evidence="5" id="KW-0720">Serine protease</keyword>